<feature type="transmembrane region" description="Helical" evidence="19">
    <location>
        <begin position="98"/>
        <end position="120"/>
    </location>
</feature>
<comment type="subcellular location">
    <subcellularLocation>
        <location evidence="2">Mitochondrion inner membrane</location>
        <topology evidence="2">Multi-pass membrane protein</topology>
    </subcellularLocation>
</comment>
<reference evidence="21" key="1">
    <citation type="journal article" date="2014" name="Mitochondrial DNA">
        <title>The complete mitochondrial genome of pantropical jumping spider Plexippus paykulli (Araneae: Salticidae).</title>
        <authorList>
            <person name="Pan W.J."/>
            <person name="Fang H.Y."/>
            <person name="Zhang P."/>
            <person name="Pan H.C."/>
        </authorList>
    </citation>
    <scope>NUCLEOTIDE SEQUENCE</scope>
</reference>
<keyword evidence="13" id="KW-0520">NAD</keyword>
<dbReference type="GeneID" id="20357201"/>
<evidence type="ECO:0000256" key="11">
    <source>
        <dbReference type="ARBA" id="ARBA00022982"/>
    </source>
</evidence>
<dbReference type="PANTHER" id="PTHR46552">
    <property type="entry name" value="NADH-UBIQUINONE OXIDOREDUCTASE CHAIN 2"/>
    <property type="match status" value="1"/>
</dbReference>
<dbReference type="CTD" id="4536"/>
<evidence type="ECO:0000313" key="21">
    <source>
        <dbReference type="EMBL" id="AIM52639.1"/>
    </source>
</evidence>
<feature type="transmembrane region" description="Helical" evidence="19">
    <location>
        <begin position="5"/>
        <end position="21"/>
    </location>
</feature>
<evidence type="ECO:0000256" key="18">
    <source>
        <dbReference type="ARBA" id="ARBA00049551"/>
    </source>
</evidence>
<evidence type="ECO:0000256" key="9">
    <source>
        <dbReference type="ARBA" id="ARBA00022792"/>
    </source>
</evidence>
<evidence type="ECO:0000256" key="10">
    <source>
        <dbReference type="ARBA" id="ARBA00022967"/>
    </source>
</evidence>
<comment type="similarity">
    <text evidence="3">Belongs to the complex I subunit 2 family.</text>
</comment>
<evidence type="ECO:0000256" key="15">
    <source>
        <dbReference type="ARBA" id="ARBA00023128"/>
    </source>
</evidence>
<comment type="catalytic activity">
    <reaction evidence="18">
        <text>a ubiquinone + NADH + 5 H(+)(in) = a ubiquinol + NAD(+) + 4 H(+)(out)</text>
        <dbReference type="Rhea" id="RHEA:29091"/>
        <dbReference type="Rhea" id="RHEA-COMP:9565"/>
        <dbReference type="Rhea" id="RHEA-COMP:9566"/>
        <dbReference type="ChEBI" id="CHEBI:15378"/>
        <dbReference type="ChEBI" id="CHEBI:16389"/>
        <dbReference type="ChEBI" id="CHEBI:17976"/>
        <dbReference type="ChEBI" id="CHEBI:57540"/>
        <dbReference type="ChEBI" id="CHEBI:57945"/>
        <dbReference type="EC" id="7.1.1.2"/>
    </reaction>
</comment>
<feature type="transmembrane region" description="Helical" evidence="19">
    <location>
        <begin position="185"/>
        <end position="208"/>
    </location>
</feature>
<comment type="function">
    <text evidence="1">Core subunit of the mitochondrial membrane respiratory chain NADH dehydrogenase (Complex I) that is believed to belong to the minimal assembly required for catalysis. Complex I functions in the transfer of electrons from NADH to the respiratory chain. The immediate electron acceptor for the enzyme is believed to be ubiquinone.</text>
</comment>
<feature type="transmembrane region" description="Helical" evidence="19">
    <location>
        <begin position="161"/>
        <end position="178"/>
    </location>
</feature>
<evidence type="ECO:0000256" key="16">
    <source>
        <dbReference type="ARBA" id="ARBA00023136"/>
    </source>
</evidence>
<feature type="domain" description="NADH:quinone oxidoreductase/Mrp antiporter transmembrane" evidence="20">
    <location>
        <begin position="24"/>
        <end position="73"/>
    </location>
</feature>
<evidence type="ECO:0000256" key="2">
    <source>
        <dbReference type="ARBA" id="ARBA00004448"/>
    </source>
</evidence>
<protein>
    <recommendedName>
        <fullName evidence="5">NADH-ubiquinone oxidoreductase chain 2</fullName>
        <ecNumber evidence="4">7.1.1.2</ecNumber>
    </recommendedName>
    <alternativeName>
        <fullName evidence="17">NADH dehydrogenase subunit 2</fullName>
    </alternativeName>
</protein>
<evidence type="ECO:0000256" key="14">
    <source>
        <dbReference type="ARBA" id="ARBA00023075"/>
    </source>
</evidence>
<feature type="transmembrane region" description="Helical" evidence="19">
    <location>
        <begin position="220"/>
        <end position="240"/>
    </location>
</feature>
<evidence type="ECO:0000256" key="4">
    <source>
        <dbReference type="ARBA" id="ARBA00012944"/>
    </source>
</evidence>
<evidence type="ECO:0000256" key="12">
    <source>
        <dbReference type="ARBA" id="ARBA00022989"/>
    </source>
</evidence>
<keyword evidence="15 21" id="KW-0496">Mitochondrion</keyword>
<keyword evidence="7" id="KW-0679">Respiratory chain</keyword>
<evidence type="ECO:0000256" key="6">
    <source>
        <dbReference type="ARBA" id="ARBA00022448"/>
    </source>
</evidence>
<evidence type="ECO:0000256" key="3">
    <source>
        <dbReference type="ARBA" id="ARBA00007012"/>
    </source>
</evidence>
<dbReference type="AlphaFoldDB" id="A0A0U1V5Q2"/>
<sequence length="320" mass="36331">MVIPSLMFFMFLYLMSFGMVLGGEDWFLIWLGLEINMMSFLILLYRRYDMSVIESCMKYFFIQSLGSALLISILYGGGGVLGSMSSLILGFKIGAGPFYYWFPSVCSGLNWGSCFMLMLFQKVLPLCLIFMLIHWVIWIIISISLVMGVLGSFNQSSMSELMAYSSIHHLGWILIIVMNSSLSWMIYLMVYGFVLLSVVLLMISNEVVNFNEMFMSESKVWFVVSMLSMAGMPPLLGFFLKWMALINVISFGLFYVLALVLVSVIMLYVYLRVVYDCVMGGGVEVSWVLLKDRTQYGLMIDMSGMLGVVVGLYFVMSLFL</sequence>
<evidence type="ECO:0000256" key="5">
    <source>
        <dbReference type="ARBA" id="ARBA00021008"/>
    </source>
</evidence>
<dbReference type="PANTHER" id="PTHR46552:SF1">
    <property type="entry name" value="NADH-UBIQUINONE OXIDOREDUCTASE CHAIN 2"/>
    <property type="match status" value="1"/>
</dbReference>
<dbReference type="GO" id="GO:0006120">
    <property type="term" value="P:mitochondrial electron transport, NADH to ubiquinone"/>
    <property type="evidence" value="ECO:0007669"/>
    <property type="project" value="TreeGrafter"/>
</dbReference>
<evidence type="ECO:0000256" key="1">
    <source>
        <dbReference type="ARBA" id="ARBA00003257"/>
    </source>
</evidence>
<keyword evidence="12 19" id="KW-1133">Transmembrane helix</keyword>
<feature type="domain" description="NADH:quinone oxidoreductase/Mrp antiporter transmembrane" evidence="20">
    <location>
        <begin position="89"/>
        <end position="264"/>
    </location>
</feature>
<keyword evidence="16 19" id="KW-0472">Membrane</keyword>
<keyword evidence="8 19" id="KW-0812">Transmembrane</keyword>
<gene>
    <name evidence="21" type="primary">ND2</name>
</gene>
<feature type="transmembrane region" description="Helical" evidence="19">
    <location>
        <begin position="127"/>
        <end position="149"/>
    </location>
</feature>
<evidence type="ECO:0000259" key="20">
    <source>
        <dbReference type="Pfam" id="PF00361"/>
    </source>
</evidence>
<keyword evidence="10" id="KW-1278">Translocase</keyword>
<keyword evidence="11" id="KW-0249">Electron transport</keyword>
<feature type="transmembrane region" description="Helical" evidence="19">
    <location>
        <begin position="57"/>
        <end position="78"/>
    </location>
</feature>
<feature type="transmembrane region" description="Helical" evidence="19">
    <location>
        <begin position="27"/>
        <end position="45"/>
    </location>
</feature>
<keyword evidence="14" id="KW-0830">Ubiquinone</keyword>
<geneLocation type="mitochondrion" evidence="21"/>
<keyword evidence="6" id="KW-0813">Transport</keyword>
<dbReference type="EMBL" id="KM114572">
    <property type="protein sequence ID" value="AIM52639.1"/>
    <property type="molecule type" value="Genomic_DNA"/>
</dbReference>
<dbReference type="GO" id="GO:0005743">
    <property type="term" value="C:mitochondrial inner membrane"/>
    <property type="evidence" value="ECO:0007669"/>
    <property type="project" value="UniProtKB-SubCell"/>
</dbReference>
<keyword evidence="9" id="KW-0999">Mitochondrion inner membrane</keyword>
<dbReference type="EC" id="7.1.1.2" evidence="4"/>
<dbReference type="GO" id="GO:0008137">
    <property type="term" value="F:NADH dehydrogenase (ubiquinone) activity"/>
    <property type="evidence" value="ECO:0007669"/>
    <property type="project" value="UniProtKB-EC"/>
</dbReference>
<dbReference type="InterPro" id="IPR001750">
    <property type="entry name" value="ND/Mrp_TM"/>
</dbReference>
<dbReference type="RefSeq" id="YP_009058773.1">
    <property type="nucleotide sequence ID" value="NC_024877.1"/>
</dbReference>
<accession>A0A0U1V5Q2</accession>
<evidence type="ECO:0000256" key="17">
    <source>
        <dbReference type="ARBA" id="ARBA00031028"/>
    </source>
</evidence>
<evidence type="ECO:0000256" key="13">
    <source>
        <dbReference type="ARBA" id="ARBA00023027"/>
    </source>
</evidence>
<organism evidence="21">
    <name type="scientific">Plexippus paykulli</name>
    <name type="common">Pantropical jumping spider</name>
    <dbReference type="NCBI Taxonomy" id="243411"/>
    <lineage>
        <taxon>Eukaryota</taxon>
        <taxon>Metazoa</taxon>
        <taxon>Ecdysozoa</taxon>
        <taxon>Arthropoda</taxon>
        <taxon>Chelicerata</taxon>
        <taxon>Arachnida</taxon>
        <taxon>Araneae</taxon>
        <taxon>Araneomorphae</taxon>
        <taxon>Entelegynae</taxon>
        <taxon>Dionycha</taxon>
        <taxon>Salticidae</taxon>
        <taxon>Salticinae</taxon>
        <taxon>Salticoida</taxon>
        <taxon>Plexippini</taxon>
        <taxon>Plexippus</taxon>
    </lineage>
</organism>
<dbReference type="InterPro" id="IPR050175">
    <property type="entry name" value="Complex_I_Subunit_2"/>
</dbReference>
<name>A0A0U1V5Q2_PLEPA</name>
<evidence type="ECO:0000256" key="19">
    <source>
        <dbReference type="SAM" id="Phobius"/>
    </source>
</evidence>
<evidence type="ECO:0000256" key="7">
    <source>
        <dbReference type="ARBA" id="ARBA00022660"/>
    </source>
</evidence>
<dbReference type="Pfam" id="PF00361">
    <property type="entry name" value="Proton_antipo_M"/>
    <property type="match status" value="2"/>
</dbReference>
<evidence type="ECO:0000256" key="8">
    <source>
        <dbReference type="ARBA" id="ARBA00022692"/>
    </source>
</evidence>
<proteinExistence type="inferred from homology"/>
<feature type="transmembrane region" description="Helical" evidence="19">
    <location>
        <begin position="296"/>
        <end position="319"/>
    </location>
</feature>
<feature type="transmembrane region" description="Helical" evidence="19">
    <location>
        <begin position="252"/>
        <end position="271"/>
    </location>
</feature>